<organism evidence="2 3">
    <name type="scientific">Artemisia annua</name>
    <name type="common">Sweet wormwood</name>
    <dbReference type="NCBI Taxonomy" id="35608"/>
    <lineage>
        <taxon>Eukaryota</taxon>
        <taxon>Viridiplantae</taxon>
        <taxon>Streptophyta</taxon>
        <taxon>Embryophyta</taxon>
        <taxon>Tracheophyta</taxon>
        <taxon>Spermatophyta</taxon>
        <taxon>Magnoliopsida</taxon>
        <taxon>eudicotyledons</taxon>
        <taxon>Gunneridae</taxon>
        <taxon>Pentapetalae</taxon>
        <taxon>asterids</taxon>
        <taxon>campanulids</taxon>
        <taxon>Asterales</taxon>
        <taxon>Asteraceae</taxon>
        <taxon>Asteroideae</taxon>
        <taxon>Anthemideae</taxon>
        <taxon>Artemisiinae</taxon>
        <taxon>Artemisia</taxon>
    </lineage>
</organism>
<dbReference type="InterPro" id="IPR001810">
    <property type="entry name" value="F-box_dom"/>
</dbReference>
<proteinExistence type="predicted"/>
<dbReference type="PROSITE" id="PS50181">
    <property type="entry name" value="FBOX"/>
    <property type="match status" value="1"/>
</dbReference>
<dbReference type="NCBIfam" id="TIGR01640">
    <property type="entry name" value="F_box_assoc_1"/>
    <property type="match status" value="1"/>
</dbReference>
<sequence length="336" mass="38587">MLEYLPDDIVYNILDRIPKKYLLRFQCVSKPSHRLISDFIKSKSRRMILLPGKPFEVIDNNDTANLMVSPPRRIPENKHFRLIGSVNGTVLFVTVSHANMILYNPFTGAAKKVPNLPPHHGSPCRCVYGFGYGTAPDDLKIVKIHVASNGCSSRYYCDVFRLKTRSWNTHSHLISDDMCFYHDEYNGVFVNGFMYWSGYNYIRRMILALDVKNMIFSEIKPCAPVSLLHPLGTFKGSLCVICFQTSPKYELWVMNEKSWSKVCSLTSLWKDNYIRTSLNMGMCILDEGKIVMLKDSNEVILYDMLRDSYKKVKTVMKRRPGLQAVECIESCVSLSL</sequence>
<dbReference type="InterPro" id="IPR006527">
    <property type="entry name" value="F-box-assoc_dom_typ1"/>
</dbReference>
<dbReference type="AlphaFoldDB" id="A0A2U1PX59"/>
<comment type="caution">
    <text evidence="2">The sequence shown here is derived from an EMBL/GenBank/DDBJ whole genome shotgun (WGS) entry which is preliminary data.</text>
</comment>
<dbReference type="PANTHER" id="PTHR31672">
    <property type="entry name" value="BNACNNG10540D PROTEIN"/>
    <property type="match status" value="1"/>
</dbReference>
<dbReference type="SUPFAM" id="SSF50965">
    <property type="entry name" value="Galactose oxidase, central domain"/>
    <property type="match status" value="1"/>
</dbReference>
<dbReference type="PANTHER" id="PTHR31672:SF13">
    <property type="entry name" value="F-BOX PROTEIN CPR30-LIKE"/>
    <property type="match status" value="1"/>
</dbReference>
<dbReference type="InterPro" id="IPR011043">
    <property type="entry name" value="Gal_Oxase/kelch_b-propeller"/>
</dbReference>
<protein>
    <submittedName>
        <fullName evidence="2">F-box domain-containing protein</fullName>
    </submittedName>
</protein>
<dbReference type="EMBL" id="PKPP01000640">
    <property type="protein sequence ID" value="PWA90297.1"/>
    <property type="molecule type" value="Genomic_DNA"/>
</dbReference>
<dbReference type="OrthoDB" id="591557at2759"/>
<accession>A0A2U1PX59</accession>
<dbReference type="Pfam" id="PF07734">
    <property type="entry name" value="FBA_1"/>
    <property type="match status" value="1"/>
</dbReference>
<dbReference type="Pfam" id="PF00646">
    <property type="entry name" value="F-box"/>
    <property type="match status" value="1"/>
</dbReference>
<dbReference type="InterPro" id="IPR017451">
    <property type="entry name" value="F-box-assoc_interact_dom"/>
</dbReference>
<dbReference type="InterPro" id="IPR036047">
    <property type="entry name" value="F-box-like_dom_sf"/>
</dbReference>
<keyword evidence="3" id="KW-1185">Reference proteome</keyword>
<evidence type="ECO:0000259" key="1">
    <source>
        <dbReference type="PROSITE" id="PS50181"/>
    </source>
</evidence>
<dbReference type="SUPFAM" id="SSF81383">
    <property type="entry name" value="F-box domain"/>
    <property type="match status" value="1"/>
</dbReference>
<evidence type="ECO:0000313" key="2">
    <source>
        <dbReference type="EMBL" id="PWA90297.1"/>
    </source>
</evidence>
<dbReference type="Proteomes" id="UP000245207">
    <property type="component" value="Unassembled WGS sequence"/>
</dbReference>
<name>A0A2U1PX59_ARTAN</name>
<gene>
    <name evidence="2" type="ORF">CTI12_AA059130</name>
</gene>
<dbReference type="STRING" id="35608.A0A2U1PX59"/>
<evidence type="ECO:0000313" key="3">
    <source>
        <dbReference type="Proteomes" id="UP000245207"/>
    </source>
</evidence>
<feature type="domain" description="F-box" evidence="1">
    <location>
        <begin position="1"/>
        <end position="47"/>
    </location>
</feature>
<dbReference type="InterPro" id="IPR050796">
    <property type="entry name" value="SCF_F-box_component"/>
</dbReference>
<reference evidence="2 3" key="1">
    <citation type="journal article" date="2018" name="Mol. Plant">
        <title>The genome of Artemisia annua provides insight into the evolution of Asteraceae family and artemisinin biosynthesis.</title>
        <authorList>
            <person name="Shen Q."/>
            <person name="Zhang L."/>
            <person name="Liao Z."/>
            <person name="Wang S."/>
            <person name="Yan T."/>
            <person name="Shi P."/>
            <person name="Liu M."/>
            <person name="Fu X."/>
            <person name="Pan Q."/>
            <person name="Wang Y."/>
            <person name="Lv Z."/>
            <person name="Lu X."/>
            <person name="Zhang F."/>
            <person name="Jiang W."/>
            <person name="Ma Y."/>
            <person name="Chen M."/>
            <person name="Hao X."/>
            <person name="Li L."/>
            <person name="Tang Y."/>
            <person name="Lv G."/>
            <person name="Zhou Y."/>
            <person name="Sun X."/>
            <person name="Brodelius P.E."/>
            <person name="Rose J.K.C."/>
            <person name="Tang K."/>
        </authorList>
    </citation>
    <scope>NUCLEOTIDE SEQUENCE [LARGE SCALE GENOMIC DNA]</scope>
    <source>
        <strain evidence="3">cv. Huhao1</strain>
        <tissue evidence="2">Leaf</tissue>
    </source>
</reference>